<feature type="chain" id="PRO_5043946478" evidence="1">
    <location>
        <begin position="20"/>
        <end position="78"/>
    </location>
</feature>
<gene>
    <name evidence="2" type="ORF">AKO1_005153</name>
</gene>
<reference evidence="2 3" key="1">
    <citation type="submission" date="2024-03" db="EMBL/GenBank/DDBJ databases">
        <title>The Acrasis kona genome and developmental transcriptomes reveal deep origins of eukaryotic multicellular pathways.</title>
        <authorList>
            <person name="Sheikh S."/>
            <person name="Fu C.-J."/>
            <person name="Brown M.W."/>
            <person name="Baldauf S.L."/>
        </authorList>
    </citation>
    <scope>NUCLEOTIDE SEQUENCE [LARGE SCALE GENOMIC DNA]</scope>
    <source>
        <strain evidence="2 3">ATCC MYA-3509</strain>
    </source>
</reference>
<evidence type="ECO:0000313" key="2">
    <source>
        <dbReference type="EMBL" id="KAL0484461.1"/>
    </source>
</evidence>
<organism evidence="2 3">
    <name type="scientific">Acrasis kona</name>
    <dbReference type="NCBI Taxonomy" id="1008807"/>
    <lineage>
        <taxon>Eukaryota</taxon>
        <taxon>Discoba</taxon>
        <taxon>Heterolobosea</taxon>
        <taxon>Tetramitia</taxon>
        <taxon>Eutetramitia</taxon>
        <taxon>Acrasidae</taxon>
        <taxon>Acrasis</taxon>
    </lineage>
</organism>
<keyword evidence="3" id="KW-1185">Reference proteome</keyword>
<dbReference type="EMBL" id="JAOPGA020001043">
    <property type="protein sequence ID" value="KAL0484461.1"/>
    <property type="molecule type" value="Genomic_DNA"/>
</dbReference>
<dbReference type="AlphaFoldDB" id="A0AAW2Z6Z5"/>
<sequence length="78" mass="8654">MKVTSVLILLCLFVLSVLSQETVQEVSSQGVAAAVPTTTTPVPTVVKKKEKKHPYGRIPRILPVNGNGNTLYFFRKKW</sequence>
<keyword evidence="1" id="KW-0732">Signal</keyword>
<feature type="signal peptide" evidence="1">
    <location>
        <begin position="1"/>
        <end position="19"/>
    </location>
</feature>
<protein>
    <submittedName>
        <fullName evidence="2">CML21</fullName>
    </submittedName>
</protein>
<evidence type="ECO:0000313" key="3">
    <source>
        <dbReference type="Proteomes" id="UP001431209"/>
    </source>
</evidence>
<accession>A0AAW2Z6Z5</accession>
<comment type="caution">
    <text evidence="2">The sequence shown here is derived from an EMBL/GenBank/DDBJ whole genome shotgun (WGS) entry which is preliminary data.</text>
</comment>
<dbReference type="Proteomes" id="UP001431209">
    <property type="component" value="Unassembled WGS sequence"/>
</dbReference>
<evidence type="ECO:0000256" key="1">
    <source>
        <dbReference type="SAM" id="SignalP"/>
    </source>
</evidence>
<proteinExistence type="predicted"/>
<name>A0AAW2Z6Z5_9EUKA</name>